<proteinExistence type="predicted"/>
<organism evidence="1 2">
    <name type="scientific">Rickettsia japonica</name>
    <dbReference type="NCBI Taxonomy" id="35790"/>
    <lineage>
        <taxon>Bacteria</taxon>
        <taxon>Pseudomonadati</taxon>
        <taxon>Pseudomonadota</taxon>
        <taxon>Alphaproteobacteria</taxon>
        <taxon>Rickettsiales</taxon>
        <taxon>Rickettsiaceae</taxon>
        <taxon>Rickettsieae</taxon>
        <taxon>Rickettsia</taxon>
        <taxon>spotted fever group</taxon>
    </lineage>
</organism>
<name>A0ABN5P227_RICJA</name>
<sequence length="75" mass="8463">MGQILAKAGFREFQEGSFLDHKGLTTLQECFKNDAVLKSLQDIALEIKQEVPDYNKVTSKTLGMLSTDKKLLKIF</sequence>
<dbReference type="EMBL" id="CP032049">
    <property type="protein sequence ID" value="AXU07152.1"/>
    <property type="molecule type" value="Genomic_DNA"/>
</dbReference>
<gene>
    <name evidence="1" type="ORF">D0Z68_03845</name>
</gene>
<keyword evidence="2" id="KW-1185">Reference proteome</keyword>
<dbReference type="Proteomes" id="UP000258667">
    <property type="component" value="Chromosome"/>
</dbReference>
<evidence type="ECO:0000313" key="2">
    <source>
        <dbReference type="Proteomes" id="UP000258667"/>
    </source>
</evidence>
<protein>
    <submittedName>
        <fullName evidence="1">Uncharacterized protein</fullName>
    </submittedName>
</protein>
<reference evidence="1 2" key="1">
    <citation type="submission" date="2018-08" db="EMBL/GenBank/DDBJ databases">
        <title>Complete genomic DNA sequence of Rickettsia japonica in China.</title>
        <authorList>
            <person name="Lu Q."/>
            <person name="Li C."/>
        </authorList>
    </citation>
    <scope>NUCLEOTIDE SEQUENCE [LARGE SCALE GENOMIC DNA]</scope>
    <source>
        <strain evidence="1 2">LA4/2015</strain>
    </source>
</reference>
<accession>A0ABN5P227</accession>
<evidence type="ECO:0000313" key="1">
    <source>
        <dbReference type="EMBL" id="AXU07152.1"/>
    </source>
</evidence>